<evidence type="ECO:0000313" key="1">
    <source>
        <dbReference type="EMBL" id="EGX87667.1"/>
    </source>
</evidence>
<proteinExistence type="predicted"/>
<dbReference type="KEGG" id="cmt:CCM_09628"/>
<gene>
    <name evidence="1" type="ORF">CCM_09628</name>
</gene>
<dbReference type="Proteomes" id="UP000001610">
    <property type="component" value="Unassembled WGS sequence"/>
</dbReference>
<accession>G3JUZ1</accession>
<name>G3JUZ1_CORMM</name>
<dbReference type="VEuPathDB" id="FungiDB:CCM_09628"/>
<evidence type="ECO:0000313" key="2">
    <source>
        <dbReference type="Proteomes" id="UP000001610"/>
    </source>
</evidence>
<dbReference type="RefSeq" id="XP_006674824.1">
    <property type="nucleotide sequence ID" value="XM_006674761.1"/>
</dbReference>
<dbReference type="AlphaFoldDB" id="G3JUZ1"/>
<dbReference type="InParanoid" id="G3JUZ1"/>
<protein>
    <submittedName>
        <fullName evidence="1">Uncharacterized protein</fullName>
    </submittedName>
</protein>
<dbReference type="HOGENOM" id="CLU_1532472_0_0_1"/>
<keyword evidence="2" id="KW-1185">Reference proteome</keyword>
<dbReference type="GeneID" id="18171630"/>
<dbReference type="EMBL" id="JH126408">
    <property type="protein sequence ID" value="EGX87667.1"/>
    <property type="molecule type" value="Genomic_DNA"/>
</dbReference>
<reference evidence="1 2" key="1">
    <citation type="journal article" date="2011" name="Genome Biol.">
        <title>Genome sequence of the insect pathogenic fungus Cordyceps militaris, a valued traditional Chinese medicine.</title>
        <authorList>
            <person name="Zheng P."/>
            <person name="Xia Y."/>
            <person name="Xiao G."/>
            <person name="Xiong C."/>
            <person name="Hu X."/>
            <person name="Zhang S."/>
            <person name="Zheng H."/>
            <person name="Huang Y."/>
            <person name="Zhou Y."/>
            <person name="Wang S."/>
            <person name="Zhao G.P."/>
            <person name="Liu X."/>
            <person name="St Leger R.J."/>
            <person name="Wang C."/>
        </authorList>
    </citation>
    <scope>NUCLEOTIDE SEQUENCE [LARGE SCALE GENOMIC DNA]</scope>
    <source>
        <strain evidence="1 2">CM01</strain>
    </source>
</reference>
<organism evidence="1 2">
    <name type="scientific">Cordyceps militaris (strain CM01)</name>
    <name type="common">Caterpillar fungus</name>
    <dbReference type="NCBI Taxonomy" id="983644"/>
    <lineage>
        <taxon>Eukaryota</taxon>
        <taxon>Fungi</taxon>
        <taxon>Dikarya</taxon>
        <taxon>Ascomycota</taxon>
        <taxon>Pezizomycotina</taxon>
        <taxon>Sordariomycetes</taxon>
        <taxon>Hypocreomycetidae</taxon>
        <taxon>Hypocreales</taxon>
        <taxon>Cordycipitaceae</taxon>
        <taxon>Cordyceps</taxon>
    </lineage>
</organism>
<sequence>MTRHTYQRTPPPTRLHGYDANSAPDYNWRLQCVQCGKKPINADAYIYHSCDGMKPDTEERKSRIQFVDDKLAEQQRTDDRPSMIACQPATEGLTTAAMMVQEPVHQAAGLSAKDDSAIHASQYQRESIWTQPGQDLALYFDYGEEARRAACEGAGQNPPIGAVPFDRVSLWQAPM</sequence>